<feature type="transmembrane region" description="Helical" evidence="1">
    <location>
        <begin position="39"/>
        <end position="57"/>
    </location>
</feature>
<keyword evidence="1" id="KW-1133">Transmembrane helix</keyword>
<gene>
    <name evidence="3" type="ORF">ALO50_04507</name>
</gene>
<sequence length="438" mass="49089">MAEPCLRASTATGPCPAATLRWLASPVQPGGAGMSRRSGILIGLLALLLLAGAGLYLSRHLERYEKTVDQGPSPQAKANPWLAAEHFLRSLSITVNTTDTLARLPDPSQSTQTLLLLNDREDMTPAQTERLLNWAEAGGHLLVVAEQLWNEKKGRSGDLLLDRLQVHQYLTTDINAQEQQLNDAQPPLPIPLITPSAKRKKEPWPELTRLYLENESAPAYMSFDPAFHLEDPQDHAQSWANSADATHLLQINRGNGLITIVTDANLWKTRSIGNYDNAWLLWYLAQGSEVTLVLQTEHDNLLPLLLRNYPQALLTLALLIGLGLWHIGLREGPMRRPAPLARRQLTEHLRASAEFLRRRSGQQTLIKSLQQDILRRARQLHPGFERLAVAEQWQVLSRLTRQPTSAISDALRPRPPQRVSHSEFTRQVAHLQTLRNAL</sequence>
<protein>
    <recommendedName>
        <fullName evidence="2">DUF4350 domain-containing protein</fullName>
    </recommendedName>
</protein>
<dbReference type="AlphaFoldDB" id="A0A0P9M6Z2"/>
<reference evidence="3 4" key="1">
    <citation type="submission" date="2015-09" db="EMBL/GenBank/DDBJ databases">
        <title>Genome announcement of multiple Pseudomonas syringae strains.</title>
        <authorList>
            <person name="Thakur S."/>
            <person name="Wang P.W."/>
            <person name="Gong Y."/>
            <person name="Weir B.S."/>
            <person name="Guttman D.S."/>
        </authorList>
    </citation>
    <scope>NUCLEOTIDE SEQUENCE [LARGE SCALE GENOMIC DNA]</scope>
    <source>
        <strain evidence="3 4">ICMP17524</strain>
    </source>
</reference>
<keyword evidence="1" id="KW-0472">Membrane</keyword>
<accession>A0A0P9M6Z2</accession>
<name>A0A0P9M6Z2_PSESX</name>
<feature type="domain" description="DUF4350" evidence="2">
    <location>
        <begin position="75"/>
        <end position="284"/>
    </location>
</feature>
<dbReference type="Pfam" id="PF14258">
    <property type="entry name" value="DUF4350"/>
    <property type="match status" value="1"/>
</dbReference>
<dbReference type="PATRIC" id="fig|264451.4.peg.2613"/>
<dbReference type="Proteomes" id="UP000050356">
    <property type="component" value="Unassembled WGS sequence"/>
</dbReference>
<keyword evidence="1" id="KW-0812">Transmembrane</keyword>
<evidence type="ECO:0000313" key="3">
    <source>
        <dbReference type="EMBL" id="KPW79554.1"/>
    </source>
</evidence>
<organism evidence="3 4">
    <name type="scientific">Pseudomonas syringae pv. cerasicola</name>
    <dbReference type="NCBI Taxonomy" id="264451"/>
    <lineage>
        <taxon>Bacteria</taxon>
        <taxon>Pseudomonadati</taxon>
        <taxon>Pseudomonadota</taxon>
        <taxon>Gammaproteobacteria</taxon>
        <taxon>Pseudomonadales</taxon>
        <taxon>Pseudomonadaceae</taxon>
        <taxon>Pseudomonas</taxon>
        <taxon>Pseudomonas syringae</taxon>
    </lineage>
</organism>
<evidence type="ECO:0000259" key="2">
    <source>
        <dbReference type="Pfam" id="PF14258"/>
    </source>
</evidence>
<evidence type="ECO:0000313" key="4">
    <source>
        <dbReference type="Proteomes" id="UP000050356"/>
    </source>
</evidence>
<comment type="caution">
    <text evidence="3">The sequence shown here is derived from an EMBL/GenBank/DDBJ whole genome shotgun (WGS) entry which is preliminary data.</text>
</comment>
<proteinExistence type="predicted"/>
<dbReference type="InterPro" id="IPR025646">
    <property type="entry name" value="DUF4350"/>
</dbReference>
<dbReference type="EMBL" id="LJQA01000930">
    <property type="protein sequence ID" value="KPW79554.1"/>
    <property type="molecule type" value="Genomic_DNA"/>
</dbReference>
<evidence type="ECO:0000256" key="1">
    <source>
        <dbReference type="SAM" id="Phobius"/>
    </source>
</evidence>